<dbReference type="InterPro" id="IPR013216">
    <property type="entry name" value="Methyltransf_11"/>
</dbReference>
<feature type="domain" description="Methyltransferase type 11" evidence="1">
    <location>
        <begin position="49"/>
        <end position="143"/>
    </location>
</feature>
<accession>A0A3D9EBR8</accession>
<dbReference type="RefSeq" id="WP_115947005.1">
    <property type="nucleotide sequence ID" value="NZ_QRDL01000008.1"/>
</dbReference>
<dbReference type="AlphaFoldDB" id="A0A3D9EBR8"/>
<comment type="caution">
    <text evidence="2">The sequence shown here is derived from an EMBL/GenBank/DDBJ whole genome shotgun (WGS) entry which is preliminary data.</text>
</comment>
<dbReference type="GO" id="GO:0008757">
    <property type="term" value="F:S-adenosylmethionine-dependent methyltransferase activity"/>
    <property type="evidence" value="ECO:0007669"/>
    <property type="project" value="InterPro"/>
</dbReference>
<dbReference type="InterPro" id="IPR029063">
    <property type="entry name" value="SAM-dependent_MTases_sf"/>
</dbReference>
<dbReference type="EMBL" id="QRDL01000008">
    <property type="protein sequence ID" value="RED00448.1"/>
    <property type="molecule type" value="Genomic_DNA"/>
</dbReference>
<dbReference type="GO" id="GO:0032259">
    <property type="term" value="P:methylation"/>
    <property type="evidence" value="ECO:0007669"/>
    <property type="project" value="UniProtKB-KW"/>
</dbReference>
<proteinExistence type="predicted"/>
<evidence type="ECO:0000313" key="3">
    <source>
        <dbReference type="Proteomes" id="UP000256988"/>
    </source>
</evidence>
<dbReference type="PANTHER" id="PTHR43861">
    <property type="entry name" value="TRANS-ACONITATE 2-METHYLTRANSFERASE-RELATED"/>
    <property type="match status" value="1"/>
</dbReference>
<reference evidence="2 3" key="1">
    <citation type="submission" date="2018-07" db="EMBL/GenBank/DDBJ databases">
        <title>Genome sequencing of rice bacterial endophytes.</title>
        <authorList>
            <person name="Venturi V."/>
        </authorList>
    </citation>
    <scope>NUCLEOTIDE SEQUENCE [LARGE SCALE GENOMIC DNA]</scope>
    <source>
        <strain evidence="2 3">AG1002</strain>
    </source>
</reference>
<dbReference type="Proteomes" id="UP000256988">
    <property type="component" value="Unassembled WGS sequence"/>
</dbReference>
<organism evidence="2 3">
    <name type="scientific">Ectopseudomonas oleovorans</name>
    <name type="common">Pseudomonas oleovorans</name>
    <dbReference type="NCBI Taxonomy" id="301"/>
    <lineage>
        <taxon>Bacteria</taxon>
        <taxon>Pseudomonadati</taxon>
        <taxon>Pseudomonadota</taxon>
        <taxon>Gammaproteobacteria</taxon>
        <taxon>Pseudomonadales</taxon>
        <taxon>Pseudomonadaceae</taxon>
        <taxon>Ectopseudomonas</taxon>
    </lineage>
</organism>
<keyword evidence="2" id="KW-0808">Transferase</keyword>
<dbReference type="Gene3D" id="3.40.50.150">
    <property type="entry name" value="Vaccinia Virus protein VP39"/>
    <property type="match status" value="1"/>
</dbReference>
<dbReference type="SUPFAM" id="SSF53335">
    <property type="entry name" value="S-adenosyl-L-methionine-dependent methyltransferases"/>
    <property type="match status" value="1"/>
</dbReference>
<gene>
    <name evidence="2" type="ORF">DFO60_4604</name>
</gene>
<keyword evidence="2" id="KW-0489">Methyltransferase</keyword>
<protein>
    <submittedName>
        <fullName evidence="2">Methyltransferase family protein</fullName>
    </submittedName>
</protein>
<dbReference type="Pfam" id="PF08241">
    <property type="entry name" value="Methyltransf_11"/>
    <property type="match status" value="1"/>
</dbReference>
<evidence type="ECO:0000313" key="2">
    <source>
        <dbReference type="EMBL" id="RED00448.1"/>
    </source>
</evidence>
<dbReference type="CDD" id="cd02440">
    <property type="entry name" value="AdoMet_MTases"/>
    <property type="match status" value="1"/>
</dbReference>
<evidence type="ECO:0000259" key="1">
    <source>
        <dbReference type="Pfam" id="PF08241"/>
    </source>
</evidence>
<name>A0A3D9EBR8_ECTOL</name>
<sequence>MKIVDSSVLEKWYAKEYESCDMNGLFGEPREEVAGFIRGLPGGSGAAIELGCGDGRNLSLLAQKGYKITGVDMVDSTVQSRLTNAWLQNLRFMKGNILDLNLEHAAYDVLLCTEVLHFFEKKDLDALMPKIISTLKPGGYLFLDLLSDLTRFFQASGEPFVWDKEASMSIFESESFFEKWLGDFEIYDIRHFFDKQSWPLSDAEHLPVDPYTWQGTYVSVCAQKRSCKEMV</sequence>